<dbReference type="PANTHER" id="PTHR16099">
    <property type="entry name" value="8-OXO-DGTP DIPHOSPHATES NUDT15"/>
    <property type="match status" value="1"/>
</dbReference>
<dbReference type="Gene3D" id="3.90.79.10">
    <property type="entry name" value="Nucleoside Triphosphate Pyrophosphohydrolase"/>
    <property type="match status" value="1"/>
</dbReference>
<dbReference type="PANTHER" id="PTHR16099:SF5">
    <property type="entry name" value="NUCLEOTIDE TRIPHOSPHATE DIPHOSPHATASE NUDT15"/>
    <property type="match status" value="1"/>
</dbReference>
<dbReference type="InterPro" id="IPR000086">
    <property type="entry name" value="NUDIX_hydrolase_dom"/>
</dbReference>
<reference evidence="3" key="2">
    <citation type="submission" date="2023-07" db="EMBL/GenBank/DDBJ databases">
        <authorList>
            <consortium name="Lawrence Berkeley National Laboratory"/>
            <person name="Haridas S."/>
            <person name="Hensen N."/>
            <person name="Bonometti L."/>
            <person name="Westerberg I."/>
            <person name="Brannstrom I.O."/>
            <person name="Guillou S."/>
            <person name="Cros-Aarteil S."/>
            <person name="Calhoun S."/>
            <person name="Kuo A."/>
            <person name="Mondo S."/>
            <person name="Pangilinan J."/>
            <person name="Riley R."/>
            <person name="LaButti K."/>
            <person name="Andreopoulos B."/>
            <person name="Lipzen A."/>
            <person name="Chen C."/>
            <person name="Yanf M."/>
            <person name="Daum C."/>
            <person name="Ng V."/>
            <person name="Clum A."/>
            <person name="Steindorff A."/>
            <person name="Ohm R."/>
            <person name="Martin F."/>
            <person name="Silar P."/>
            <person name="Natvig D."/>
            <person name="Lalanne C."/>
            <person name="Gautier V."/>
            <person name="Ament-velasquez S.L."/>
            <person name="Kruys A."/>
            <person name="Hutchinson M.I."/>
            <person name="Powell A.J."/>
            <person name="Barry K."/>
            <person name="Miller A.N."/>
            <person name="Grigoriev I.V."/>
            <person name="Debuchy R."/>
            <person name="Gladieux P."/>
            <person name="Thoren M.H."/>
            <person name="Johannesson H."/>
        </authorList>
    </citation>
    <scope>NUCLEOTIDE SEQUENCE</scope>
    <source>
        <strain evidence="3">FGSC 1904</strain>
    </source>
</reference>
<organism evidence="3 4">
    <name type="scientific">Sordaria brevicollis</name>
    <dbReference type="NCBI Taxonomy" id="83679"/>
    <lineage>
        <taxon>Eukaryota</taxon>
        <taxon>Fungi</taxon>
        <taxon>Dikarya</taxon>
        <taxon>Ascomycota</taxon>
        <taxon>Pezizomycotina</taxon>
        <taxon>Sordariomycetes</taxon>
        <taxon>Sordariomycetidae</taxon>
        <taxon>Sordariales</taxon>
        <taxon>Sordariaceae</taxon>
        <taxon>Sordaria</taxon>
    </lineage>
</organism>
<accession>A0AAE0P9I4</accession>
<feature type="domain" description="Nudix hydrolase" evidence="2">
    <location>
        <begin position="9"/>
        <end position="140"/>
    </location>
</feature>
<sequence>MASKLASDVVRTGVAVIITDAEGKVLVGVRKGSHGAGTIQFPGGHLEKGEAIFDCAKRETLEETGLEVKDLKFVTITNDIFAAEDKHYITIFVSCRRVDEEQKPVIMEPEKCESWTWRSEAELRELMATEDGQKRLFLPIVNLFKDHESLSALL</sequence>
<proteinExistence type="predicted"/>
<gene>
    <name evidence="3" type="ORF">B0T20DRAFT_359230</name>
</gene>
<dbReference type="FunFam" id="3.90.79.10:FF:000060">
    <property type="entry name" value="Nudix hydrolase 1"/>
    <property type="match status" value="1"/>
</dbReference>
<evidence type="ECO:0000313" key="4">
    <source>
        <dbReference type="Proteomes" id="UP001281003"/>
    </source>
</evidence>
<dbReference type="GO" id="GO:0006203">
    <property type="term" value="P:dGTP catabolic process"/>
    <property type="evidence" value="ECO:0007669"/>
    <property type="project" value="TreeGrafter"/>
</dbReference>
<dbReference type="PROSITE" id="PS51462">
    <property type="entry name" value="NUDIX"/>
    <property type="match status" value="1"/>
</dbReference>
<dbReference type="PROSITE" id="PS00893">
    <property type="entry name" value="NUDIX_BOX"/>
    <property type="match status" value="1"/>
</dbReference>
<dbReference type="InterPro" id="IPR015797">
    <property type="entry name" value="NUDIX_hydrolase-like_dom_sf"/>
</dbReference>
<name>A0AAE0P9I4_SORBR</name>
<dbReference type="SUPFAM" id="SSF55811">
    <property type="entry name" value="Nudix"/>
    <property type="match status" value="1"/>
</dbReference>
<keyword evidence="1 3" id="KW-0378">Hydrolase</keyword>
<evidence type="ECO:0000259" key="2">
    <source>
        <dbReference type="PROSITE" id="PS51462"/>
    </source>
</evidence>
<evidence type="ECO:0000313" key="3">
    <source>
        <dbReference type="EMBL" id="KAK3395780.1"/>
    </source>
</evidence>
<dbReference type="Proteomes" id="UP001281003">
    <property type="component" value="Unassembled WGS sequence"/>
</dbReference>
<dbReference type="CDD" id="cd04678">
    <property type="entry name" value="NUDIX_MTH2_Nudt15"/>
    <property type="match status" value="1"/>
</dbReference>
<dbReference type="GO" id="GO:0035539">
    <property type="term" value="F:8-oxo-7,8-dihydrodeoxyguanosine triphosphate pyrophosphatase activity"/>
    <property type="evidence" value="ECO:0007669"/>
    <property type="project" value="TreeGrafter"/>
</dbReference>
<dbReference type="Pfam" id="PF00293">
    <property type="entry name" value="NUDIX"/>
    <property type="match status" value="1"/>
</dbReference>
<protein>
    <submittedName>
        <fullName evidence="3">NUDIX hydrolase domain-like protein</fullName>
    </submittedName>
</protein>
<keyword evidence="4" id="KW-1185">Reference proteome</keyword>
<dbReference type="AlphaFoldDB" id="A0AAE0P9I4"/>
<comment type="caution">
    <text evidence="3">The sequence shown here is derived from an EMBL/GenBank/DDBJ whole genome shotgun (WGS) entry which is preliminary data.</text>
</comment>
<dbReference type="EMBL" id="JAUTDP010000010">
    <property type="protein sequence ID" value="KAK3395780.1"/>
    <property type="molecule type" value="Genomic_DNA"/>
</dbReference>
<dbReference type="InterPro" id="IPR020084">
    <property type="entry name" value="NUDIX_hydrolase_CS"/>
</dbReference>
<dbReference type="GO" id="GO:0005829">
    <property type="term" value="C:cytosol"/>
    <property type="evidence" value="ECO:0007669"/>
    <property type="project" value="TreeGrafter"/>
</dbReference>
<evidence type="ECO:0000256" key="1">
    <source>
        <dbReference type="ARBA" id="ARBA00022801"/>
    </source>
</evidence>
<reference evidence="3" key="1">
    <citation type="journal article" date="2023" name="Mol. Phylogenet. Evol.">
        <title>Genome-scale phylogeny and comparative genomics of the fungal order Sordariales.</title>
        <authorList>
            <person name="Hensen N."/>
            <person name="Bonometti L."/>
            <person name="Westerberg I."/>
            <person name="Brannstrom I.O."/>
            <person name="Guillou S."/>
            <person name="Cros-Aarteil S."/>
            <person name="Calhoun S."/>
            <person name="Haridas S."/>
            <person name="Kuo A."/>
            <person name="Mondo S."/>
            <person name="Pangilinan J."/>
            <person name="Riley R."/>
            <person name="LaButti K."/>
            <person name="Andreopoulos B."/>
            <person name="Lipzen A."/>
            <person name="Chen C."/>
            <person name="Yan M."/>
            <person name="Daum C."/>
            <person name="Ng V."/>
            <person name="Clum A."/>
            <person name="Steindorff A."/>
            <person name="Ohm R.A."/>
            <person name="Martin F."/>
            <person name="Silar P."/>
            <person name="Natvig D.O."/>
            <person name="Lalanne C."/>
            <person name="Gautier V."/>
            <person name="Ament-Velasquez S.L."/>
            <person name="Kruys A."/>
            <person name="Hutchinson M.I."/>
            <person name="Powell A.J."/>
            <person name="Barry K."/>
            <person name="Miller A.N."/>
            <person name="Grigoriev I.V."/>
            <person name="Debuchy R."/>
            <person name="Gladieux P."/>
            <person name="Hiltunen Thoren M."/>
            <person name="Johannesson H."/>
        </authorList>
    </citation>
    <scope>NUCLEOTIDE SEQUENCE</scope>
    <source>
        <strain evidence="3">FGSC 1904</strain>
    </source>
</reference>